<dbReference type="InterPro" id="IPR002401">
    <property type="entry name" value="Cyt_P450_E_grp-I"/>
</dbReference>
<evidence type="ECO:0000256" key="4">
    <source>
        <dbReference type="ARBA" id="ARBA00023002"/>
    </source>
</evidence>
<sequence length="492" mass="54790">MPYMNTQMGLSAFVGVTLVIFTTLRFLIAGLTNPRRHIPGPRWARFTSVPMNYHRWRGDKFKWALPLHERYGPVVLVAPNEISVGSLEGLQTVHKMGTGFTKGAFHVNFRIGPEPSLFDMTDTRAHAERRRLFSRAFTAQSLRQNWQPEVRRLVDKAVGRIRADATAAAGTADVAKWWKFMASDVVSRISFGQAFNMLDGLDRADMRFWAALRTLGQTILLRQYVSVETIDMLARVLPIAWLKRVAAAKQAIYDQGSIAVENMRKQDSDKRNIFYKIVEEADHKEASGLTDDAIRSEAATFMIGGAETTSAALTYLTWAIVRRPELQKRIGDEVASLKPDFTDEDVEALPLLSAVVTEALRMYNPTPGANARVCPAGGATVEGVYIPGGSTVCTVAYAVHRIPEIFPNGNEFDETRFEDPSPEVKAGFSTFMVGSRSCIGKHLAMMELRLATALLFRECRGLRLAPSCTDESMEQLQWVFTGPRGGKCEMTL</sequence>
<dbReference type="PANTHER" id="PTHR24305">
    <property type="entry name" value="CYTOCHROME P450"/>
    <property type="match status" value="1"/>
</dbReference>
<dbReference type="GO" id="GO:0020037">
    <property type="term" value="F:heme binding"/>
    <property type="evidence" value="ECO:0007669"/>
    <property type="project" value="InterPro"/>
</dbReference>
<dbReference type="GO" id="GO:0004497">
    <property type="term" value="F:monooxygenase activity"/>
    <property type="evidence" value="ECO:0007669"/>
    <property type="project" value="InterPro"/>
</dbReference>
<dbReference type="STRING" id="158607.A0A2P5HUJ8"/>
<dbReference type="EMBL" id="MAVT02000713">
    <property type="protein sequence ID" value="POS73911.1"/>
    <property type="molecule type" value="Genomic_DNA"/>
</dbReference>
<evidence type="ECO:0000313" key="7">
    <source>
        <dbReference type="EMBL" id="POS73911.1"/>
    </source>
</evidence>
<dbReference type="AlphaFoldDB" id="A0A2P5HUJ8"/>
<dbReference type="InterPro" id="IPR036396">
    <property type="entry name" value="Cyt_P450_sf"/>
</dbReference>
<comment type="similarity">
    <text evidence="1">Belongs to the cytochrome P450 family.</text>
</comment>
<evidence type="ECO:0000256" key="6">
    <source>
        <dbReference type="PIRSR" id="PIRSR602401-1"/>
    </source>
</evidence>
<dbReference type="Pfam" id="PF00067">
    <property type="entry name" value="p450"/>
    <property type="match status" value="1"/>
</dbReference>
<dbReference type="Proteomes" id="UP000094444">
    <property type="component" value="Unassembled WGS sequence"/>
</dbReference>
<feature type="binding site" description="axial binding residue" evidence="6">
    <location>
        <position position="438"/>
    </location>
    <ligand>
        <name>heme</name>
        <dbReference type="ChEBI" id="CHEBI:30413"/>
    </ligand>
    <ligandPart>
        <name>Fe</name>
        <dbReference type="ChEBI" id="CHEBI:18248"/>
    </ligandPart>
</feature>
<dbReference type="GO" id="GO:0016705">
    <property type="term" value="F:oxidoreductase activity, acting on paired donors, with incorporation or reduction of molecular oxygen"/>
    <property type="evidence" value="ECO:0007669"/>
    <property type="project" value="InterPro"/>
</dbReference>
<comment type="caution">
    <text evidence="7">The sequence shown here is derived from an EMBL/GenBank/DDBJ whole genome shotgun (WGS) entry which is preliminary data.</text>
</comment>
<reference evidence="7" key="1">
    <citation type="submission" date="2017-09" db="EMBL/GenBank/DDBJ databases">
        <title>Polyketide synthases of a Diaporthe helianthi virulent isolate.</title>
        <authorList>
            <person name="Baroncelli R."/>
        </authorList>
    </citation>
    <scope>NUCLEOTIDE SEQUENCE [LARGE SCALE GENOMIC DNA]</scope>
    <source>
        <strain evidence="7">7/96</strain>
    </source>
</reference>
<dbReference type="InParanoid" id="A0A2P5HUJ8"/>
<keyword evidence="3 6" id="KW-0479">Metal-binding</keyword>
<keyword evidence="2 6" id="KW-0349">Heme</keyword>
<keyword evidence="4" id="KW-0560">Oxidoreductase</keyword>
<proteinExistence type="inferred from homology"/>
<dbReference type="PRINTS" id="PR00385">
    <property type="entry name" value="P450"/>
</dbReference>
<name>A0A2P5HUJ8_DIAHE</name>
<organism evidence="7 8">
    <name type="scientific">Diaporthe helianthi</name>
    <dbReference type="NCBI Taxonomy" id="158607"/>
    <lineage>
        <taxon>Eukaryota</taxon>
        <taxon>Fungi</taxon>
        <taxon>Dikarya</taxon>
        <taxon>Ascomycota</taxon>
        <taxon>Pezizomycotina</taxon>
        <taxon>Sordariomycetes</taxon>
        <taxon>Sordariomycetidae</taxon>
        <taxon>Diaporthales</taxon>
        <taxon>Diaporthaceae</taxon>
        <taxon>Diaporthe</taxon>
    </lineage>
</organism>
<keyword evidence="5 6" id="KW-0408">Iron</keyword>
<dbReference type="PANTHER" id="PTHR24305:SF96">
    <property type="entry name" value="CYTOCHROME P450 MONOOXYGENASE STCB-RELATED"/>
    <property type="match status" value="1"/>
</dbReference>
<evidence type="ECO:0000256" key="3">
    <source>
        <dbReference type="ARBA" id="ARBA00022723"/>
    </source>
</evidence>
<evidence type="ECO:0000256" key="1">
    <source>
        <dbReference type="ARBA" id="ARBA00010617"/>
    </source>
</evidence>
<dbReference type="PRINTS" id="PR00463">
    <property type="entry name" value="EP450I"/>
</dbReference>
<dbReference type="Gene3D" id="1.10.630.10">
    <property type="entry name" value="Cytochrome P450"/>
    <property type="match status" value="1"/>
</dbReference>
<comment type="cofactor">
    <cofactor evidence="6">
        <name>heme</name>
        <dbReference type="ChEBI" id="CHEBI:30413"/>
    </cofactor>
</comment>
<evidence type="ECO:0000256" key="2">
    <source>
        <dbReference type="ARBA" id="ARBA00022617"/>
    </source>
</evidence>
<dbReference type="SUPFAM" id="SSF48264">
    <property type="entry name" value="Cytochrome P450"/>
    <property type="match status" value="1"/>
</dbReference>
<protein>
    <submittedName>
        <fullName evidence="7">Cytochrome P450</fullName>
    </submittedName>
</protein>
<dbReference type="OrthoDB" id="1470350at2759"/>
<gene>
    <name evidence="7" type="ORF">DHEL01_v207694</name>
</gene>
<dbReference type="InterPro" id="IPR001128">
    <property type="entry name" value="Cyt_P450"/>
</dbReference>
<keyword evidence="8" id="KW-1185">Reference proteome</keyword>
<accession>A0A2P5HUJ8</accession>
<evidence type="ECO:0000256" key="5">
    <source>
        <dbReference type="ARBA" id="ARBA00023004"/>
    </source>
</evidence>
<dbReference type="GO" id="GO:0005506">
    <property type="term" value="F:iron ion binding"/>
    <property type="evidence" value="ECO:0007669"/>
    <property type="project" value="InterPro"/>
</dbReference>
<evidence type="ECO:0000313" key="8">
    <source>
        <dbReference type="Proteomes" id="UP000094444"/>
    </source>
</evidence>
<dbReference type="InterPro" id="IPR050121">
    <property type="entry name" value="Cytochrome_P450_monoxygenase"/>
</dbReference>